<gene>
    <name evidence="1" type="ORF">WJX84_002220</name>
</gene>
<accession>A0AAW1SSG1</accession>
<reference evidence="1 2" key="1">
    <citation type="journal article" date="2024" name="Nat. Commun.">
        <title>Phylogenomics reveals the evolutionary origins of lichenization in chlorophyte algae.</title>
        <authorList>
            <person name="Puginier C."/>
            <person name="Libourel C."/>
            <person name="Otte J."/>
            <person name="Skaloud P."/>
            <person name="Haon M."/>
            <person name="Grisel S."/>
            <person name="Petersen M."/>
            <person name="Berrin J.G."/>
            <person name="Delaux P.M."/>
            <person name="Dal Grande F."/>
            <person name="Keller J."/>
        </authorList>
    </citation>
    <scope>NUCLEOTIDE SEQUENCE [LARGE SCALE GENOMIC DNA]</scope>
    <source>
        <strain evidence="1 2">SAG 2523</strain>
    </source>
</reference>
<evidence type="ECO:0000313" key="2">
    <source>
        <dbReference type="Proteomes" id="UP001485043"/>
    </source>
</evidence>
<evidence type="ECO:0000313" key="1">
    <source>
        <dbReference type="EMBL" id="KAK9857598.1"/>
    </source>
</evidence>
<protein>
    <submittedName>
        <fullName evidence="1">Uncharacterized protein</fullName>
    </submittedName>
</protein>
<keyword evidence="2" id="KW-1185">Reference proteome</keyword>
<sequence length="78" mass="8362">MLDTQAPSQPAACRMILAAASRLRLQGDTSHTPQRCLLHLPVQHTGPGKPWVDLCSARTSCGSLVIHTAAVIQPFCTK</sequence>
<dbReference type="EMBL" id="JALJOV010000962">
    <property type="protein sequence ID" value="KAK9857598.1"/>
    <property type="molecule type" value="Genomic_DNA"/>
</dbReference>
<dbReference type="Proteomes" id="UP001485043">
    <property type="component" value="Unassembled WGS sequence"/>
</dbReference>
<name>A0AAW1SSG1_9CHLO</name>
<dbReference type="AlphaFoldDB" id="A0AAW1SSG1"/>
<proteinExistence type="predicted"/>
<organism evidence="1 2">
    <name type="scientific">Apatococcus fuscideae</name>
    <dbReference type="NCBI Taxonomy" id="2026836"/>
    <lineage>
        <taxon>Eukaryota</taxon>
        <taxon>Viridiplantae</taxon>
        <taxon>Chlorophyta</taxon>
        <taxon>core chlorophytes</taxon>
        <taxon>Trebouxiophyceae</taxon>
        <taxon>Chlorellales</taxon>
        <taxon>Chlorellaceae</taxon>
        <taxon>Apatococcus</taxon>
    </lineage>
</organism>
<comment type="caution">
    <text evidence="1">The sequence shown here is derived from an EMBL/GenBank/DDBJ whole genome shotgun (WGS) entry which is preliminary data.</text>
</comment>